<dbReference type="EMBL" id="JQ418538">
    <property type="protein sequence ID" value="AFK90124.1"/>
    <property type="molecule type" value="Genomic_DNA"/>
</dbReference>
<dbReference type="AlphaFoldDB" id="I3W3E7"/>
<organism evidence="1">
    <name type="scientific">Salmonella sp. 14</name>
    <dbReference type="NCBI Taxonomy" id="1179812"/>
    <lineage>
        <taxon>Bacteria</taxon>
        <taxon>Pseudomonadati</taxon>
        <taxon>Pseudomonadota</taxon>
        <taxon>Gammaproteobacteria</taxon>
        <taxon>Enterobacterales</taxon>
        <taxon>Enterobacteriaceae</taxon>
        <taxon>Salmonella</taxon>
    </lineage>
</organism>
<reference evidence="1" key="1">
    <citation type="submission" date="2012-01" db="EMBL/GenBank/DDBJ databases">
        <authorList>
            <person name="Summers A.O."/>
            <person name="Wireman J."/>
        </authorList>
    </citation>
    <scope>NUCLEOTIDE SEQUENCE</scope>
    <source>
        <strain evidence="1">14</strain>
        <plasmid evidence="1">p14-120</plasmid>
    </source>
</reference>
<evidence type="ECO:0000313" key="1">
    <source>
        <dbReference type="EMBL" id="AFK90124.1"/>
    </source>
</evidence>
<protein>
    <submittedName>
        <fullName evidence="1">Transposase</fullName>
    </submittedName>
</protein>
<keyword evidence="1" id="KW-0614">Plasmid</keyword>
<proteinExistence type="predicted"/>
<name>I3W3E7_9ENTR</name>
<sequence>MTFLREAYRISVRRGCGLLMQSRTVYHWQSRRDDRAITLSFREIAETRIRYGCPRIHFSGPILFRRSVPLREYNTAACSLQLSEPANSQFFRPTATPRRAFSAMLLLSMRTPWPYLSDAVVFSSESVSSHTVTASVAQPGLFLPPDTAWTSASMLTVSPIRCRASVVMSAGTPSCTL</sequence>
<accession>I3W3E7</accession>
<geneLocation type="plasmid" evidence="1">
    <name>p14-120</name>
</geneLocation>